<dbReference type="EMBL" id="PDZR01000001">
    <property type="protein sequence ID" value="PNG28008.1"/>
    <property type="molecule type" value="Genomic_DNA"/>
</dbReference>
<feature type="chain" id="PRO_5014317148" description="Lipoprotein" evidence="2">
    <location>
        <begin position="21"/>
        <end position="80"/>
    </location>
</feature>
<evidence type="ECO:0000256" key="1">
    <source>
        <dbReference type="SAM" id="MobiDB-lite"/>
    </source>
</evidence>
<dbReference type="RefSeq" id="WP_102842315.1">
    <property type="nucleotide sequence ID" value="NZ_PDZR01000001.1"/>
</dbReference>
<reference evidence="3 4" key="1">
    <citation type="submission" date="2017-10" db="EMBL/GenBank/DDBJ databases">
        <title>Genome announcement of Methylocella silvestris TVC from permafrost.</title>
        <authorList>
            <person name="Wang J."/>
            <person name="Geng K."/>
            <person name="Ul-Haque F."/>
            <person name="Crombie A.T."/>
            <person name="Street L.E."/>
            <person name="Wookey P.A."/>
            <person name="Murrell J.C."/>
            <person name="Pratscher J."/>
        </authorList>
    </citation>
    <scope>NUCLEOTIDE SEQUENCE [LARGE SCALE GENOMIC DNA]</scope>
    <source>
        <strain evidence="3 4">TVC</strain>
    </source>
</reference>
<accession>A0A2J7TMK4</accession>
<comment type="caution">
    <text evidence="3">The sequence shown here is derived from an EMBL/GenBank/DDBJ whole genome shotgun (WGS) entry which is preliminary data.</text>
</comment>
<feature type="compositionally biased region" description="Basic and acidic residues" evidence="1">
    <location>
        <begin position="63"/>
        <end position="80"/>
    </location>
</feature>
<dbReference type="Proteomes" id="UP000236286">
    <property type="component" value="Unassembled WGS sequence"/>
</dbReference>
<evidence type="ECO:0000313" key="3">
    <source>
        <dbReference type="EMBL" id="PNG28008.1"/>
    </source>
</evidence>
<name>A0A2J7TMK4_METSI</name>
<evidence type="ECO:0000313" key="4">
    <source>
        <dbReference type="Proteomes" id="UP000236286"/>
    </source>
</evidence>
<dbReference type="OrthoDB" id="9886635at2"/>
<proteinExistence type="predicted"/>
<evidence type="ECO:0000256" key="2">
    <source>
        <dbReference type="SAM" id="SignalP"/>
    </source>
</evidence>
<gene>
    <name evidence="3" type="ORF">CR492_00990</name>
</gene>
<feature type="compositionally biased region" description="Polar residues" evidence="1">
    <location>
        <begin position="18"/>
        <end position="31"/>
    </location>
</feature>
<dbReference type="AlphaFoldDB" id="A0A2J7TMK4"/>
<evidence type="ECO:0008006" key="5">
    <source>
        <dbReference type="Google" id="ProtNLM"/>
    </source>
</evidence>
<protein>
    <recommendedName>
        <fullName evidence="5">Lipoprotein</fullName>
    </recommendedName>
</protein>
<feature type="signal peptide" evidence="2">
    <location>
        <begin position="1"/>
        <end position="20"/>
    </location>
</feature>
<sequence>MRLAIGFSAIVLALSAPATASNTNPTGQSRNDAGAGGNTMTEGSKERGGAAGQDGMPSPTPRNGEKPSGDHNKGKASGDN</sequence>
<feature type="region of interest" description="Disordered" evidence="1">
    <location>
        <begin position="15"/>
        <end position="80"/>
    </location>
</feature>
<keyword evidence="2" id="KW-0732">Signal</keyword>
<organism evidence="3 4">
    <name type="scientific">Methylocella silvestris</name>
    <dbReference type="NCBI Taxonomy" id="199596"/>
    <lineage>
        <taxon>Bacteria</taxon>
        <taxon>Pseudomonadati</taxon>
        <taxon>Pseudomonadota</taxon>
        <taxon>Alphaproteobacteria</taxon>
        <taxon>Hyphomicrobiales</taxon>
        <taxon>Beijerinckiaceae</taxon>
        <taxon>Methylocella</taxon>
    </lineage>
</organism>